<keyword evidence="2 4" id="KW-0862">Zinc</keyword>
<dbReference type="Gene3D" id="3.40.50.720">
    <property type="entry name" value="NAD(P)-binding Rossmann-like Domain"/>
    <property type="match status" value="1"/>
</dbReference>
<gene>
    <name evidence="6" type="ORF">H8716_13060</name>
</gene>
<dbReference type="Pfam" id="PF00107">
    <property type="entry name" value="ADH_zinc_N"/>
    <property type="match status" value="1"/>
</dbReference>
<feature type="domain" description="Enoyl reductase (ER)" evidence="5">
    <location>
        <begin position="5"/>
        <end position="334"/>
    </location>
</feature>
<keyword evidence="7" id="KW-1185">Reference proteome</keyword>
<dbReference type="Gene3D" id="3.90.180.10">
    <property type="entry name" value="Medium-chain alcohol dehydrogenases, catalytic domain"/>
    <property type="match status" value="1"/>
</dbReference>
<comment type="cofactor">
    <cofactor evidence="4">
        <name>Zn(2+)</name>
        <dbReference type="ChEBI" id="CHEBI:29105"/>
    </cofactor>
</comment>
<dbReference type="InterPro" id="IPR002328">
    <property type="entry name" value="ADH_Zn_CS"/>
</dbReference>
<dbReference type="PANTHER" id="PTHR43401">
    <property type="entry name" value="L-THREONINE 3-DEHYDROGENASE"/>
    <property type="match status" value="1"/>
</dbReference>
<dbReference type="InterPro" id="IPR011032">
    <property type="entry name" value="GroES-like_sf"/>
</dbReference>
<proteinExistence type="inferred from homology"/>
<evidence type="ECO:0000256" key="4">
    <source>
        <dbReference type="RuleBase" id="RU361277"/>
    </source>
</evidence>
<name>A0ABR7NDV3_9FIRM</name>
<dbReference type="RefSeq" id="WP_249309468.1">
    <property type="nucleotide sequence ID" value="NZ_JACRSZ010000014.1"/>
</dbReference>
<keyword evidence="1 4" id="KW-0479">Metal-binding</keyword>
<comment type="similarity">
    <text evidence="4">Belongs to the zinc-containing alcohol dehydrogenase family.</text>
</comment>
<evidence type="ECO:0000259" key="5">
    <source>
        <dbReference type="SMART" id="SM00829"/>
    </source>
</evidence>
<dbReference type="InterPro" id="IPR013149">
    <property type="entry name" value="ADH-like_C"/>
</dbReference>
<dbReference type="InterPro" id="IPR013154">
    <property type="entry name" value="ADH-like_N"/>
</dbReference>
<dbReference type="InterPro" id="IPR036291">
    <property type="entry name" value="NAD(P)-bd_dom_sf"/>
</dbReference>
<dbReference type="Proteomes" id="UP000657421">
    <property type="component" value="Unassembled WGS sequence"/>
</dbReference>
<dbReference type="SUPFAM" id="SSF50129">
    <property type="entry name" value="GroES-like"/>
    <property type="match status" value="1"/>
</dbReference>
<evidence type="ECO:0000313" key="6">
    <source>
        <dbReference type="EMBL" id="MBC8574002.1"/>
    </source>
</evidence>
<evidence type="ECO:0000313" key="7">
    <source>
        <dbReference type="Proteomes" id="UP000657421"/>
    </source>
</evidence>
<protein>
    <submittedName>
        <fullName evidence="6">Alcohol dehydrogenase catalytic domain-containing protein</fullName>
    </submittedName>
</protein>
<dbReference type="PROSITE" id="PS00059">
    <property type="entry name" value="ADH_ZINC"/>
    <property type="match status" value="1"/>
</dbReference>
<dbReference type="Pfam" id="PF08240">
    <property type="entry name" value="ADH_N"/>
    <property type="match status" value="1"/>
</dbReference>
<organism evidence="6 7">
    <name type="scientific">Jingyaoa shaoxingensis</name>
    <dbReference type="NCBI Taxonomy" id="2763671"/>
    <lineage>
        <taxon>Bacteria</taxon>
        <taxon>Bacillati</taxon>
        <taxon>Bacillota</taxon>
        <taxon>Clostridia</taxon>
        <taxon>Lachnospirales</taxon>
        <taxon>Lachnospiraceae</taxon>
        <taxon>Jingyaoa</taxon>
    </lineage>
</organism>
<dbReference type="SMART" id="SM00829">
    <property type="entry name" value="PKS_ER"/>
    <property type="match status" value="1"/>
</dbReference>
<evidence type="ECO:0000256" key="2">
    <source>
        <dbReference type="ARBA" id="ARBA00022833"/>
    </source>
</evidence>
<accession>A0ABR7NDV3</accession>
<dbReference type="PANTHER" id="PTHR43401:SF2">
    <property type="entry name" value="L-THREONINE 3-DEHYDROGENASE"/>
    <property type="match status" value="1"/>
</dbReference>
<dbReference type="InterPro" id="IPR020843">
    <property type="entry name" value="ER"/>
</dbReference>
<dbReference type="EMBL" id="JACRSZ010000014">
    <property type="protein sequence ID" value="MBC8574002.1"/>
    <property type="molecule type" value="Genomic_DNA"/>
</dbReference>
<keyword evidence="3" id="KW-0560">Oxidoreductase</keyword>
<sequence length="338" mass="36251">MKAAKLVEVGKIVVEQVEKPKICTDQEVLIKVKAVGLCGTDLHVFKEGRNDVALPRIMGHELSGVVEEIGSNVINVKVGDHVILDPVISCGTCKICLRGHGNVCADVKCFGVQCDGGFQEYIAVDSSKVFAYNENVPFEIAALGEPFSIASNILSRTNAKSGEKVLVIGAGTIGLGIVQAAKGLGAEVLVSDVFDSKLEYAKQFGADAIVNTKTESLEDALNSFAPEGVDIIIDAVGNSALIKMAVELAPPLTRIAVIGFDARPADIPIVHITKKELTLVGSRMNCNQFPTVVEWLNAGVITDKMITKKFEFDDIQSAFEYTLSHQESSIKTMIVMNE</sequence>
<reference evidence="6 7" key="1">
    <citation type="submission" date="2020-08" db="EMBL/GenBank/DDBJ databases">
        <title>Genome public.</title>
        <authorList>
            <person name="Liu C."/>
            <person name="Sun Q."/>
        </authorList>
    </citation>
    <scope>NUCLEOTIDE SEQUENCE [LARGE SCALE GENOMIC DNA]</scope>
    <source>
        <strain evidence="6 7">NSJ-46</strain>
    </source>
</reference>
<comment type="caution">
    <text evidence="6">The sequence shown here is derived from an EMBL/GenBank/DDBJ whole genome shotgun (WGS) entry which is preliminary data.</text>
</comment>
<dbReference type="SUPFAM" id="SSF51735">
    <property type="entry name" value="NAD(P)-binding Rossmann-fold domains"/>
    <property type="match status" value="1"/>
</dbReference>
<evidence type="ECO:0000256" key="1">
    <source>
        <dbReference type="ARBA" id="ARBA00022723"/>
    </source>
</evidence>
<dbReference type="InterPro" id="IPR050129">
    <property type="entry name" value="Zn_alcohol_dh"/>
</dbReference>
<evidence type="ECO:0000256" key="3">
    <source>
        <dbReference type="ARBA" id="ARBA00023002"/>
    </source>
</evidence>